<evidence type="ECO:0000313" key="2">
    <source>
        <dbReference type="Proteomes" id="UP000789366"/>
    </source>
</evidence>
<keyword evidence="2" id="KW-1185">Reference proteome</keyword>
<dbReference type="Proteomes" id="UP000789366">
    <property type="component" value="Unassembled WGS sequence"/>
</dbReference>
<accession>A0ACA9MC04</accession>
<organism evidence="1 2">
    <name type="scientific">Cetraspora pellucida</name>
    <dbReference type="NCBI Taxonomy" id="1433469"/>
    <lineage>
        <taxon>Eukaryota</taxon>
        <taxon>Fungi</taxon>
        <taxon>Fungi incertae sedis</taxon>
        <taxon>Mucoromycota</taxon>
        <taxon>Glomeromycotina</taxon>
        <taxon>Glomeromycetes</taxon>
        <taxon>Diversisporales</taxon>
        <taxon>Gigasporaceae</taxon>
        <taxon>Cetraspora</taxon>
    </lineage>
</organism>
<sequence>LTVLILDGLPNPSNVNVTTTNAEPLILSDELQKARDSLPPEAAEFYNELEDNKRKKAYLNSVVVQNNDRKKSVCFVLFSLFHR</sequence>
<name>A0ACA9MC04_9GLOM</name>
<evidence type="ECO:0000313" key="1">
    <source>
        <dbReference type="EMBL" id="CAG8582841.1"/>
    </source>
</evidence>
<dbReference type="EMBL" id="CAJVPW010007612">
    <property type="protein sequence ID" value="CAG8582841.1"/>
    <property type="molecule type" value="Genomic_DNA"/>
</dbReference>
<reference evidence="1" key="1">
    <citation type="submission" date="2021-06" db="EMBL/GenBank/DDBJ databases">
        <authorList>
            <person name="Kallberg Y."/>
            <person name="Tangrot J."/>
            <person name="Rosling A."/>
        </authorList>
    </citation>
    <scope>NUCLEOTIDE SEQUENCE</scope>
    <source>
        <strain evidence="1">28 12/20/2015</strain>
    </source>
</reference>
<feature type="non-terminal residue" evidence="1">
    <location>
        <position position="1"/>
    </location>
</feature>
<proteinExistence type="predicted"/>
<gene>
    <name evidence="1" type="ORF">SPELUC_LOCUS6432</name>
</gene>
<protein>
    <submittedName>
        <fullName evidence="1">12845_t:CDS:1</fullName>
    </submittedName>
</protein>
<comment type="caution">
    <text evidence="1">The sequence shown here is derived from an EMBL/GenBank/DDBJ whole genome shotgun (WGS) entry which is preliminary data.</text>
</comment>